<comment type="caution">
    <text evidence="2">The sequence shown here is derived from an EMBL/GenBank/DDBJ whole genome shotgun (WGS) entry which is preliminary data.</text>
</comment>
<accession>A0A7I9WSR7</accession>
<keyword evidence="3" id="KW-1185">Reference proteome</keyword>
<reference evidence="2 3" key="1">
    <citation type="journal article" date="2019" name="Emerg. Microbes Infect.">
        <title>Comprehensive subspecies identification of 175 nontuberculous mycobacteria species based on 7547 genomic profiles.</title>
        <authorList>
            <person name="Matsumoto Y."/>
            <person name="Kinjo T."/>
            <person name="Motooka D."/>
            <person name="Nabeya D."/>
            <person name="Jung N."/>
            <person name="Uechi K."/>
            <person name="Horii T."/>
            <person name="Iida T."/>
            <person name="Fujita J."/>
            <person name="Nakamura S."/>
        </authorList>
    </citation>
    <scope>NUCLEOTIDE SEQUENCE [LARGE SCALE GENOMIC DNA]</scope>
    <source>
        <strain evidence="2 3">JCM 13392</strain>
    </source>
</reference>
<name>A0A7I9WSR7_9MYCO</name>
<sequence>MNSDSVSEVVRQFFGGYFHQDWDLEAEDWQEAVDEFSRGGKPAKLLVLAQEIDTLRNAYDEDELGMVMYRQA</sequence>
<organism evidence="2 3">
    <name type="scientific">Mycolicibacterium murale</name>
    <dbReference type="NCBI Taxonomy" id="182220"/>
    <lineage>
        <taxon>Bacteria</taxon>
        <taxon>Bacillati</taxon>
        <taxon>Actinomycetota</taxon>
        <taxon>Actinomycetes</taxon>
        <taxon>Mycobacteriales</taxon>
        <taxon>Mycobacteriaceae</taxon>
        <taxon>Mycolicibacterium</taxon>
    </lineage>
</organism>
<dbReference type="Proteomes" id="UP000465241">
    <property type="component" value="Unassembled WGS sequence"/>
</dbReference>
<evidence type="ECO:0000313" key="2">
    <source>
        <dbReference type="EMBL" id="GFG60619.1"/>
    </source>
</evidence>
<dbReference type="Pfam" id="PF18593">
    <property type="entry name" value="CdiI_2"/>
    <property type="match status" value="1"/>
</dbReference>
<protein>
    <recommendedName>
        <fullName evidence="1">CdiI immunity protein domain-containing protein</fullName>
    </recommendedName>
</protein>
<evidence type="ECO:0000313" key="3">
    <source>
        <dbReference type="Proteomes" id="UP000465241"/>
    </source>
</evidence>
<dbReference type="EMBL" id="BLKT01000003">
    <property type="protein sequence ID" value="GFG60619.1"/>
    <property type="molecule type" value="Genomic_DNA"/>
</dbReference>
<dbReference type="AlphaFoldDB" id="A0A7I9WSR7"/>
<proteinExistence type="predicted"/>
<dbReference type="InterPro" id="IPR041129">
    <property type="entry name" value="CdiI_2"/>
</dbReference>
<gene>
    <name evidence="2" type="ORF">MMUR_47550</name>
</gene>
<feature type="domain" description="CdiI immunity protein" evidence="1">
    <location>
        <begin position="9"/>
        <end position="69"/>
    </location>
</feature>
<dbReference type="RefSeq" id="WP_193490668.1">
    <property type="nucleotide sequence ID" value="NZ_BAAAMC010000019.1"/>
</dbReference>
<evidence type="ECO:0000259" key="1">
    <source>
        <dbReference type="Pfam" id="PF18593"/>
    </source>
</evidence>